<dbReference type="Pfam" id="PF02156">
    <property type="entry name" value="Glyco_hydro_26"/>
    <property type="match status" value="1"/>
</dbReference>
<evidence type="ECO:0000259" key="5">
    <source>
        <dbReference type="PROSITE" id="PS51764"/>
    </source>
</evidence>
<keyword evidence="1 3" id="KW-0378">Hydrolase</keyword>
<feature type="chain" id="PRO_5047535686" evidence="4">
    <location>
        <begin position="38"/>
        <end position="398"/>
    </location>
</feature>
<dbReference type="InterPro" id="IPR017853">
    <property type="entry name" value="GH"/>
</dbReference>
<proteinExistence type="inferred from homology"/>
<dbReference type="GO" id="GO:0016787">
    <property type="term" value="F:hydrolase activity"/>
    <property type="evidence" value="ECO:0007669"/>
    <property type="project" value="UniProtKB-KW"/>
</dbReference>
<evidence type="ECO:0000256" key="4">
    <source>
        <dbReference type="SAM" id="SignalP"/>
    </source>
</evidence>
<reference evidence="6 7" key="1">
    <citation type="submission" date="2024-01" db="EMBL/GenBank/DDBJ databases">
        <title>Multi-omics insights into the function and evolution of sodium benzoate biodegradation pathways in Benzoatithermus flavus gen. nov., sp. nov. from hot spring.</title>
        <authorList>
            <person name="Hu C.-J."/>
            <person name="Li W.-J."/>
        </authorList>
    </citation>
    <scope>NUCLEOTIDE SEQUENCE [LARGE SCALE GENOMIC DNA]</scope>
    <source>
        <strain evidence="6 7">SYSU G07066</strain>
    </source>
</reference>
<feature type="active site" description="Proton donor" evidence="3">
    <location>
        <position position="205"/>
    </location>
</feature>
<accession>A0ABU8XWF5</accession>
<dbReference type="SUPFAM" id="SSF51445">
    <property type="entry name" value="(Trans)glycosidases"/>
    <property type="match status" value="1"/>
</dbReference>
<evidence type="ECO:0000313" key="6">
    <source>
        <dbReference type="EMBL" id="MEK0085538.1"/>
    </source>
</evidence>
<evidence type="ECO:0000256" key="1">
    <source>
        <dbReference type="ARBA" id="ARBA00022801"/>
    </source>
</evidence>
<evidence type="ECO:0000313" key="7">
    <source>
        <dbReference type="Proteomes" id="UP001375743"/>
    </source>
</evidence>
<evidence type="ECO:0000256" key="2">
    <source>
        <dbReference type="ARBA" id="ARBA00023295"/>
    </source>
</evidence>
<feature type="active site" description="Nucleophile" evidence="3">
    <location>
        <position position="325"/>
    </location>
</feature>
<comment type="similarity">
    <text evidence="3">Belongs to the glycosyl hydrolase 26 family.</text>
</comment>
<keyword evidence="7" id="KW-1185">Reference proteome</keyword>
<organism evidence="6 7">
    <name type="scientific">Benzoatithermus flavus</name>
    <dbReference type="NCBI Taxonomy" id="3108223"/>
    <lineage>
        <taxon>Bacteria</taxon>
        <taxon>Pseudomonadati</taxon>
        <taxon>Pseudomonadota</taxon>
        <taxon>Alphaproteobacteria</taxon>
        <taxon>Geminicoccales</taxon>
        <taxon>Geminicoccaceae</taxon>
        <taxon>Benzoatithermus</taxon>
    </lineage>
</organism>
<dbReference type="PROSITE" id="PS51764">
    <property type="entry name" value="GH26"/>
    <property type="match status" value="1"/>
</dbReference>
<sequence length="398" mass="42820">MTRIPRGRHASRSGKYCHTLAALSSLLLGGAGTTALAAPTGTLGLPSLLDPAPATFAPAPVADLLAGDVSQVTGPTLVVADASTTTSPAPLPKFAYGGSLSGLPWASGGTGSPDAFEAYRGRRLDVRTGYLTIRYGWTEMTQLAWVDQYVTPGNQPVFAVGLLPESARGQLAQCANGDFDAYIHEIGQDLVMEGAGNAILRLGWEANRMGDFPWAVTSTSGPEPYKACFRRWVDVLRTVPGQSFSFDWNMGAQGNLPYHVDQIYPGNDYVDIIGVQYYDRCPPALTQADWDKRYNSYNTTTGSPYGLGKWLAYARSKGKRLSVPEWGIGGPSTACARPGVDNPFFIQKMWQFFTTNADSIAYEAYFNGTSPTGSYQLYPADANPLSSAQYKALWGPTS</sequence>
<comment type="caution">
    <text evidence="6">The sequence shown here is derived from an EMBL/GenBank/DDBJ whole genome shotgun (WGS) entry which is preliminary data.</text>
</comment>
<feature type="signal peptide" evidence="4">
    <location>
        <begin position="1"/>
        <end position="37"/>
    </location>
</feature>
<keyword evidence="4" id="KW-0732">Signal</keyword>
<evidence type="ECO:0000256" key="3">
    <source>
        <dbReference type="PROSITE-ProRule" id="PRU01100"/>
    </source>
</evidence>
<feature type="domain" description="GH26" evidence="5">
    <location>
        <begin position="82"/>
        <end position="398"/>
    </location>
</feature>
<dbReference type="Gene3D" id="3.20.20.80">
    <property type="entry name" value="Glycosidases"/>
    <property type="match status" value="1"/>
</dbReference>
<keyword evidence="2 3" id="KW-0326">Glycosidase</keyword>
<dbReference type="RefSeq" id="WP_418161387.1">
    <property type="nucleotide sequence ID" value="NZ_JBBLZC010000029.1"/>
</dbReference>
<protein>
    <submittedName>
        <fullName evidence="6">Glycosyl hydrolase</fullName>
    </submittedName>
</protein>
<dbReference type="EMBL" id="JBBLZC010000029">
    <property type="protein sequence ID" value="MEK0085538.1"/>
    <property type="molecule type" value="Genomic_DNA"/>
</dbReference>
<dbReference type="Proteomes" id="UP001375743">
    <property type="component" value="Unassembled WGS sequence"/>
</dbReference>
<gene>
    <name evidence="6" type="ORF">U1T56_20490</name>
</gene>
<name>A0ABU8XWF5_9PROT</name>
<dbReference type="InterPro" id="IPR022790">
    <property type="entry name" value="GH26_dom"/>
</dbReference>